<dbReference type="Pfam" id="PF26113">
    <property type="entry name" value="GH16_XgeA"/>
    <property type="match status" value="1"/>
</dbReference>
<evidence type="ECO:0000313" key="4">
    <source>
        <dbReference type="EMBL" id="EPQ26702.1"/>
    </source>
</evidence>
<dbReference type="SUPFAM" id="SSF49899">
    <property type="entry name" value="Concanavalin A-like lectins/glucanases"/>
    <property type="match status" value="1"/>
</dbReference>
<dbReference type="GeneID" id="19319768"/>
<dbReference type="PROSITE" id="PS51762">
    <property type="entry name" value="GH16_2"/>
    <property type="match status" value="1"/>
</dbReference>
<feature type="region of interest" description="Disordered" evidence="1">
    <location>
        <begin position="51"/>
        <end position="75"/>
    </location>
</feature>
<sequence>MKLLRASAISLLVSLLLTSAPRGHGAGGHEEIHGLALASVISPAHRASRSDAVDAASTVDGQDTASNLQRGHDGDEAAKPATLYRLVKRVFSRERDDQRHDKRWISDFTAPSGFRFSWGIDGSRCSYGTSSGQYLTRSTIVGSNSIGQTEVNRCAARCRNVPGCAFFHPIQMTGGSEGNVICALYTDKQGKASATFGEGTRMNGGRVVFSYGFSKGALPHHVYGVEDHVEVDHQHEAHDVDFNEELDDLCLDQELNHDDLDQDLVQLLDHLFLSSGHYVSLDRLVHLVVGCYVTVHDFNARRHHLQLHFDSNHNLDLNHVDERQAHDDDVDVDHQLIDPAVFDLDHHLHLQQREVVELVCPGDFYLTATSTTTSTVTPAPTYSLMSKYSGRRFYDNFYFFTYDDPTHGKIEYVGRDEAKSLGLISMSGSQVYMGYAKTLIWPPTSSVEPSTSTTATDSTSTSVSQLSVATTATTAVSSSSTSISAASSRSSSSASASRTTSSISIPSSTSTSSSRSSSSSSSSGSASSSTRTLVPRQATSSSPSSSSTTPVVTVASQTVTTTDATVTATTTSTSTGDSATPTTTTTTAVPTPTIPAYKAVRVSSYDSFSEGIFVLDASHMPVGCGLWPAFWTVPTNPVGSWPNGGEIDIVEGVHDYSVNTYSIHTARGCTVNATTNTQLGTYALSNLTMATNCASFDTGNEGCGVRSNRRDDYGKRYNANGGGIHAMVWDTDTGIRSYFWPRSSMPADLASDQPDPSTWGTPIASWPATNCDMETFFASHVAVFTNTACGDWAGNDGLWHTALTSLGQKTSCAAQTGYSSCRAYMESGEVDMSRAYWLINSVKIYQTERRW</sequence>
<dbReference type="PANTHER" id="PTHR10963">
    <property type="entry name" value="GLYCOSYL HYDROLASE-RELATED"/>
    <property type="match status" value="1"/>
</dbReference>
<dbReference type="Proteomes" id="UP000053664">
    <property type="component" value="Unassembled WGS sequence"/>
</dbReference>
<evidence type="ECO:0000313" key="5">
    <source>
        <dbReference type="Proteomes" id="UP000053664"/>
    </source>
</evidence>
<gene>
    <name evidence="4" type="ORF">PFL1_05681</name>
</gene>
<reference evidence="4 5" key="1">
    <citation type="journal article" date="2013" name="Plant Cell">
        <title>The transition from a phytopathogenic smut ancestor to an anamorphic biocontrol agent deciphered by comparative whole-genome analysis.</title>
        <authorList>
            <person name="Lefebvre F."/>
            <person name="Joly D.L."/>
            <person name="Labbe C."/>
            <person name="Teichmann B."/>
            <person name="Linning R."/>
            <person name="Belzile F."/>
            <person name="Bakkeren G."/>
            <person name="Belanger R.R."/>
        </authorList>
    </citation>
    <scope>NUCLEOTIDE SEQUENCE [LARGE SCALE GENOMIC DNA]</scope>
    <source>
        <strain evidence="4 5">PF-1</strain>
    </source>
</reference>
<dbReference type="eggNOG" id="ENOG502QUM3">
    <property type="taxonomic scope" value="Eukaryota"/>
</dbReference>
<keyword evidence="2" id="KW-0732">Signal</keyword>
<dbReference type="AlphaFoldDB" id="A0A061H1Z7"/>
<feature type="region of interest" description="Disordered" evidence="1">
    <location>
        <begin position="479"/>
        <end position="552"/>
    </location>
</feature>
<feature type="signal peptide" evidence="2">
    <location>
        <begin position="1"/>
        <end position="25"/>
    </location>
</feature>
<name>A0A061H1Z7_9BASI</name>
<dbReference type="InterPro" id="IPR050546">
    <property type="entry name" value="Glycosyl_Hydrlase_16"/>
</dbReference>
<organism evidence="4 5">
    <name type="scientific">Pseudozyma flocculosa PF-1</name>
    <dbReference type="NCBI Taxonomy" id="1277687"/>
    <lineage>
        <taxon>Eukaryota</taxon>
        <taxon>Fungi</taxon>
        <taxon>Dikarya</taxon>
        <taxon>Basidiomycota</taxon>
        <taxon>Ustilaginomycotina</taxon>
        <taxon>Ustilaginomycetes</taxon>
        <taxon>Ustilaginales</taxon>
        <taxon>Ustilaginaceae</taxon>
        <taxon>Pseudozyma</taxon>
    </lineage>
</organism>
<proteinExistence type="predicted"/>
<dbReference type="Gene3D" id="2.60.120.200">
    <property type="match status" value="2"/>
</dbReference>
<feature type="domain" description="GH16" evidence="3">
    <location>
        <begin position="535"/>
        <end position="801"/>
    </location>
</feature>
<evidence type="ECO:0000256" key="1">
    <source>
        <dbReference type="SAM" id="MobiDB-lite"/>
    </source>
</evidence>
<dbReference type="GO" id="GO:0009251">
    <property type="term" value="P:glucan catabolic process"/>
    <property type="evidence" value="ECO:0007669"/>
    <property type="project" value="TreeGrafter"/>
</dbReference>
<dbReference type="KEGG" id="pfp:PFL1_05681"/>
<dbReference type="InterPro" id="IPR013320">
    <property type="entry name" value="ConA-like_dom_sf"/>
</dbReference>
<feature type="chain" id="PRO_5001603302" description="GH16 domain-containing protein" evidence="2">
    <location>
        <begin position="26"/>
        <end position="851"/>
    </location>
</feature>
<dbReference type="GO" id="GO:0004553">
    <property type="term" value="F:hydrolase activity, hydrolyzing O-glycosyl compounds"/>
    <property type="evidence" value="ECO:0007669"/>
    <property type="project" value="InterPro"/>
</dbReference>
<evidence type="ECO:0000256" key="2">
    <source>
        <dbReference type="SAM" id="SignalP"/>
    </source>
</evidence>
<dbReference type="HOGENOM" id="CLU_335269_0_0_1"/>
<dbReference type="InterPro" id="IPR000757">
    <property type="entry name" value="Beta-glucanase-like"/>
</dbReference>
<feature type="region of interest" description="Disordered" evidence="1">
    <location>
        <begin position="568"/>
        <end position="590"/>
    </location>
</feature>
<evidence type="ECO:0000259" key="3">
    <source>
        <dbReference type="PROSITE" id="PS51762"/>
    </source>
</evidence>
<dbReference type="EMBL" id="KE361643">
    <property type="protein sequence ID" value="EPQ26702.1"/>
    <property type="molecule type" value="Genomic_DNA"/>
</dbReference>
<dbReference type="RefSeq" id="XP_007881408.1">
    <property type="nucleotide sequence ID" value="XM_007883217.1"/>
</dbReference>
<dbReference type="PANTHER" id="PTHR10963:SF24">
    <property type="entry name" value="GLYCOSIDASE C21B10.07-RELATED"/>
    <property type="match status" value="1"/>
</dbReference>
<accession>A0A061H1Z7</accession>
<protein>
    <recommendedName>
        <fullName evidence="3">GH16 domain-containing protein</fullName>
    </recommendedName>
</protein>